<evidence type="ECO:0000313" key="1">
    <source>
        <dbReference type="EMBL" id="RYR21096.1"/>
    </source>
</evidence>
<proteinExistence type="predicted"/>
<dbReference type="AlphaFoldDB" id="A0A445A3U2"/>
<sequence>MHERTSFSNTGKEDNNLDGVKNYNIRRSAEYRVNESDRLKYHVQYRQAANGCQWSLRVSLQQNLGYW</sequence>
<reference evidence="1 2" key="1">
    <citation type="submission" date="2019-01" db="EMBL/GenBank/DDBJ databases">
        <title>Sequencing of cultivated peanut Arachis hypogaea provides insights into genome evolution and oil improvement.</title>
        <authorList>
            <person name="Chen X."/>
        </authorList>
    </citation>
    <scope>NUCLEOTIDE SEQUENCE [LARGE SCALE GENOMIC DNA]</scope>
    <source>
        <strain evidence="2">cv. Fuhuasheng</strain>
        <tissue evidence="1">Leaves</tissue>
    </source>
</reference>
<protein>
    <submittedName>
        <fullName evidence="1">Uncharacterized protein</fullName>
    </submittedName>
</protein>
<name>A0A445A3U2_ARAHY</name>
<comment type="caution">
    <text evidence="1">The sequence shown here is derived from an EMBL/GenBank/DDBJ whole genome shotgun (WGS) entry which is preliminary data.</text>
</comment>
<dbReference type="Proteomes" id="UP000289738">
    <property type="component" value="Chromosome B03"/>
</dbReference>
<organism evidence="1 2">
    <name type="scientific">Arachis hypogaea</name>
    <name type="common">Peanut</name>
    <dbReference type="NCBI Taxonomy" id="3818"/>
    <lineage>
        <taxon>Eukaryota</taxon>
        <taxon>Viridiplantae</taxon>
        <taxon>Streptophyta</taxon>
        <taxon>Embryophyta</taxon>
        <taxon>Tracheophyta</taxon>
        <taxon>Spermatophyta</taxon>
        <taxon>Magnoliopsida</taxon>
        <taxon>eudicotyledons</taxon>
        <taxon>Gunneridae</taxon>
        <taxon>Pentapetalae</taxon>
        <taxon>rosids</taxon>
        <taxon>fabids</taxon>
        <taxon>Fabales</taxon>
        <taxon>Fabaceae</taxon>
        <taxon>Papilionoideae</taxon>
        <taxon>50 kb inversion clade</taxon>
        <taxon>dalbergioids sensu lato</taxon>
        <taxon>Dalbergieae</taxon>
        <taxon>Pterocarpus clade</taxon>
        <taxon>Arachis</taxon>
    </lineage>
</organism>
<accession>A0A445A3U2</accession>
<keyword evidence="2" id="KW-1185">Reference proteome</keyword>
<gene>
    <name evidence="1" type="ORF">Ahy_B03g066341</name>
</gene>
<evidence type="ECO:0000313" key="2">
    <source>
        <dbReference type="Proteomes" id="UP000289738"/>
    </source>
</evidence>
<dbReference type="EMBL" id="SDMP01000013">
    <property type="protein sequence ID" value="RYR21096.1"/>
    <property type="molecule type" value="Genomic_DNA"/>
</dbReference>